<accession>A0A7X0SJP3</accession>
<evidence type="ECO:0000313" key="3">
    <source>
        <dbReference type="Proteomes" id="UP000564644"/>
    </source>
</evidence>
<dbReference type="GO" id="GO:0003677">
    <property type="term" value="F:DNA binding"/>
    <property type="evidence" value="ECO:0007669"/>
    <property type="project" value="InterPro"/>
</dbReference>
<evidence type="ECO:0000259" key="1">
    <source>
        <dbReference type="Pfam" id="PF08281"/>
    </source>
</evidence>
<dbReference type="AlphaFoldDB" id="A0A7X0SJP3"/>
<dbReference type="GO" id="GO:0006352">
    <property type="term" value="P:DNA-templated transcription initiation"/>
    <property type="evidence" value="ECO:0007669"/>
    <property type="project" value="InterPro"/>
</dbReference>
<reference evidence="2 3" key="1">
    <citation type="submission" date="2020-08" db="EMBL/GenBank/DDBJ databases">
        <title>Cohnella phylogeny.</title>
        <authorList>
            <person name="Dunlap C."/>
        </authorList>
    </citation>
    <scope>NUCLEOTIDE SEQUENCE [LARGE SCALE GENOMIC DNA]</scope>
    <source>
        <strain evidence="2 3">CBP 2801</strain>
    </source>
</reference>
<name>A0A7X0SJP3_9BACL</name>
<comment type="caution">
    <text evidence="2">The sequence shown here is derived from an EMBL/GenBank/DDBJ whole genome shotgun (WGS) entry which is preliminary data.</text>
</comment>
<proteinExistence type="predicted"/>
<dbReference type="InterPro" id="IPR036388">
    <property type="entry name" value="WH-like_DNA-bd_sf"/>
</dbReference>
<evidence type="ECO:0000313" key="2">
    <source>
        <dbReference type="EMBL" id="MBB6730049.1"/>
    </source>
</evidence>
<dbReference type="RefSeq" id="WP_185127724.1">
    <property type="nucleotide sequence ID" value="NZ_JACJVO010000005.1"/>
</dbReference>
<keyword evidence="3" id="KW-1185">Reference proteome</keyword>
<protein>
    <recommendedName>
        <fullName evidence="1">RNA polymerase sigma factor 70 region 4 type 2 domain-containing protein</fullName>
    </recommendedName>
</protein>
<sequence>MNIQENRVRVTDLGPATLETYEETRRELLRAADRLTRRIRQMEPVRTMEEMNELLEADRERKLLMEMISSCSYIIEWLATGRRPGNRRGIERRASYQREIPTDPARLPTAVWFDQEDEQEAGDAEMKHFRLEAALRGLTARERDCYVLAHGQGCSFSEIAGMLHVSKSSVGTYMARAQRKISHNIGHVVIMRVG</sequence>
<organism evidence="2 3">
    <name type="scientific">Cohnella zeiphila</name>
    <dbReference type="NCBI Taxonomy" id="2761120"/>
    <lineage>
        <taxon>Bacteria</taxon>
        <taxon>Bacillati</taxon>
        <taxon>Bacillota</taxon>
        <taxon>Bacilli</taxon>
        <taxon>Bacillales</taxon>
        <taxon>Paenibacillaceae</taxon>
        <taxon>Cohnella</taxon>
    </lineage>
</organism>
<dbReference type="SUPFAM" id="SSF88659">
    <property type="entry name" value="Sigma3 and sigma4 domains of RNA polymerase sigma factors"/>
    <property type="match status" value="1"/>
</dbReference>
<dbReference type="Gene3D" id="1.10.10.10">
    <property type="entry name" value="Winged helix-like DNA-binding domain superfamily/Winged helix DNA-binding domain"/>
    <property type="match status" value="1"/>
</dbReference>
<gene>
    <name evidence="2" type="ORF">H7C18_03990</name>
</gene>
<dbReference type="Proteomes" id="UP000564644">
    <property type="component" value="Unassembled WGS sequence"/>
</dbReference>
<dbReference type="InterPro" id="IPR013249">
    <property type="entry name" value="RNA_pol_sigma70_r4_t2"/>
</dbReference>
<dbReference type="EMBL" id="JACJVO010000005">
    <property type="protein sequence ID" value="MBB6730049.1"/>
    <property type="molecule type" value="Genomic_DNA"/>
</dbReference>
<dbReference type="InterPro" id="IPR013324">
    <property type="entry name" value="RNA_pol_sigma_r3/r4-like"/>
</dbReference>
<dbReference type="Pfam" id="PF08281">
    <property type="entry name" value="Sigma70_r4_2"/>
    <property type="match status" value="1"/>
</dbReference>
<dbReference type="GO" id="GO:0016987">
    <property type="term" value="F:sigma factor activity"/>
    <property type="evidence" value="ECO:0007669"/>
    <property type="project" value="InterPro"/>
</dbReference>
<dbReference type="CDD" id="cd06171">
    <property type="entry name" value="Sigma70_r4"/>
    <property type="match status" value="1"/>
</dbReference>
<feature type="domain" description="RNA polymerase sigma factor 70 region 4 type 2" evidence="1">
    <location>
        <begin position="130"/>
        <end position="180"/>
    </location>
</feature>